<evidence type="ECO:0000313" key="1">
    <source>
        <dbReference type="EMBL" id="OAQ27878.1"/>
    </source>
</evidence>
<dbReference type="InterPro" id="IPR022185">
    <property type="entry name" value="DUF3712"/>
</dbReference>
<dbReference type="STRING" id="1314771.A0A197JSD8"/>
<accession>A0A197JSD8</accession>
<dbReference type="Pfam" id="PF12505">
    <property type="entry name" value="DUF3712"/>
    <property type="match status" value="1"/>
</dbReference>
<sequence length="303" mass="32799">MAIFVNALKSKFDIHVVKHIDLEDLSIDMTGPNHWSTIVSSNRLVARLARIPGFKWPVQKVQLRIIIQEEGKDVGQLESPFTPASVVDGASVTSSISTCTMTVFPTAHSVFADFVSELTTKPDHTFSVKGSADIVINLGLLGIHTIHGVDFISDLTLRGLNSLPDLKCTEITEVVRSSAYGVTIKALFDVNNPSQLALTLGDLQLAVWLPASDDESDRPEQFLGTVKLVDLKLMQGVNEGKVAVMVLDTTLEATQNFLKATEARTVVLKGYGSTSENAAINAGLNKLRTTVSVPVFSVPERVD</sequence>
<organism evidence="1 2">
    <name type="scientific">Linnemannia elongata AG-77</name>
    <dbReference type="NCBI Taxonomy" id="1314771"/>
    <lineage>
        <taxon>Eukaryota</taxon>
        <taxon>Fungi</taxon>
        <taxon>Fungi incertae sedis</taxon>
        <taxon>Mucoromycota</taxon>
        <taxon>Mortierellomycotina</taxon>
        <taxon>Mortierellomycetes</taxon>
        <taxon>Mortierellales</taxon>
        <taxon>Mortierellaceae</taxon>
        <taxon>Linnemannia</taxon>
    </lineage>
</organism>
<dbReference type="AlphaFoldDB" id="A0A197JSD8"/>
<keyword evidence="2" id="KW-1185">Reference proteome</keyword>
<dbReference type="PANTHER" id="PTHR35895">
    <property type="entry name" value="CHROMOSOME 16, WHOLE GENOME SHOTGUN SEQUENCE"/>
    <property type="match status" value="1"/>
</dbReference>
<dbReference type="Proteomes" id="UP000078512">
    <property type="component" value="Unassembled WGS sequence"/>
</dbReference>
<dbReference type="PANTHER" id="PTHR35895:SF1">
    <property type="entry name" value="LIPID-BINDING SERUM GLYCOPROTEIN C-TERMINAL DOMAIN-CONTAINING PROTEIN"/>
    <property type="match status" value="1"/>
</dbReference>
<dbReference type="GO" id="GO:0000329">
    <property type="term" value="C:fungal-type vacuole membrane"/>
    <property type="evidence" value="ECO:0007669"/>
    <property type="project" value="InterPro"/>
</dbReference>
<dbReference type="OrthoDB" id="10039566at2759"/>
<gene>
    <name evidence="1" type="ORF">K457DRAFT_20879</name>
</gene>
<reference evidence="1 2" key="1">
    <citation type="submission" date="2016-05" db="EMBL/GenBank/DDBJ databases">
        <title>Genome sequencing reveals origins of a unique bacterial endosymbiosis in the earliest lineages of terrestrial Fungi.</title>
        <authorList>
            <consortium name="DOE Joint Genome Institute"/>
            <person name="Uehling J."/>
            <person name="Gryganskyi A."/>
            <person name="Hameed K."/>
            <person name="Tschaplinski T."/>
            <person name="Misztal P."/>
            <person name="Wu S."/>
            <person name="Desiro A."/>
            <person name="Vande Pol N."/>
            <person name="Du Z.-Y."/>
            <person name="Zienkiewicz A."/>
            <person name="Zienkiewicz K."/>
            <person name="Morin E."/>
            <person name="Tisserant E."/>
            <person name="Splivallo R."/>
            <person name="Hainaut M."/>
            <person name="Henrissat B."/>
            <person name="Ohm R."/>
            <person name="Kuo A."/>
            <person name="Yan J."/>
            <person name="Lipzen A."/>
            <person name="Nolan M."/>
            <person name="Labutti K."/>
            <person name="Barry K."/>
            <person name="Goldstein A."/>
            <person name="Labbe J."/>
            <person name="Schadt C."/>
            <person name="Tuskan G."/>
            <person name="Grigoriev I."/>
            <person name="Martin F."/>
            <person name="Vilgalys R."/>
            <person name="Bonito G."/>
        </authorList>
    </citation>
    <scope>NUCLEOTIDE SEQUENCE [LARGE SCALE GENOMIC DNA]</scope>
    <source>
        <strain evidence="1 2">AG-77</strain>
    </source>
</reference>
<name>A0A197JSD8_9FUNG</name>
<dbReference type="InterPro" id="IPR046368">
    <property type="entry name" value="Tag1"/>
</dbReference>
<proteinExistence type="predicted"/>
<protein>
    <submittedName>
        <fullName evidence="1">Uncharacterized protein</fullName>
    </submittedName>
</protein>
<dbReference type="EMBL" id="KV442053">
    <property type="protein sequence ID" value="OAQ27878.1"/>
    <property type="molecule type" value="Genomic_DNA"/>
</dbReference>
<evidence type="ECO:0000313" key="2">
    <source>
        <dbReference type="Proteomes" id="UP000078512"/>
    </source>
</evidence>